<dbReference type="InParanoid" id="A0A4Q1BVU8"/>
<keyword evidence="3" id="KW-1185">Reference proteome</keyword>
<evidence type="ECO:0008006" key="4">
    <source>
        <dbReference type="Google" id="ProtNLM"/>
    </source>
</evidence>
<protein>
    <recommendedName>
        <fullName evidence="4">F-box domain-containing protein</fullName>
    </recommendedName>
</protein>
<evidence type="ECO:0000256" key="1">
    <source>
        <dbReference type="SAM" id="MobiDB-lite"/>
    </source>
</evidence>
<evidence type="ECO:0000313" key="3">
    <source>
        <dbReference type="Proteomes" id="UP000289152"/>
    </source>
</evidence>
<proteinExistence type="predicted"/>
<comment type="caution">
    <text evidence="2">The sequence shown here is derived from an EMBL/GenBank/DDBJ whole genome shotgun (WGS) entry which is preliminary data.</text>
</comment>
<evidence type="ECO:0000313" key="2">
    <source>
        <dbReference type="EMBL" id="RXK42182.1"/>
    </source>
</evidence>
<dbReference type="VEuPathDB" id="FungiDB:TREMEDRAFT_32015"/>
<feature type="compositionally biased region" description="Basic and acidic residues" evidence="1">
    <location>
        <begin position="297"/>
        <end position="308"/>
    </location>
</feature>
<dbReference type="OrthoDB" id="2017782at2759"/>
<sequence length="585" mass="66320">MLDLIPSEILSLIAFHLSLESLSPPISLLRTSKPLYTALSPRTNPRLYSRLFRLSFDTSAPTRRLGRRTLTAGDLASELKNRVKVLNRLNKRVTNGDVTQVSDEELWTVYIMMIENDGLNIKHLIGKDAKVDLIKFLKMYHEQHLLAAAIEPGYPKETVGRSLAMWIAYLLSGYDTNQQEHPEDRDERLFVLRPYVFAAQQYELYYGPWTLPDLPLSLSHPHLQAQIPDHNPFIADLTPKSRLQKINYFGSTLSLSHPMLSHAAILRFFARSPSNPLDEEDDIQAPFIDLPSGSSRTDGERKGSSEMIEHRPVLSDSKTHDRDFNRLISCYDPSVCRGMSRAAWRGSWTGCWEGNFSFFDFDAFREMLAGHSRALYEGPFGEQRQVWRIKHTYVRPIRHVTNGEDTQGTEEEAKRTDEGSELEGREEERRPNTGLPLTGPITNAGFPTENASTRNARLDSPAAEAATIRDILKGQIEAIEGYEEVPEEELDEAFGDDGGESQGLEMILTGTGHSAWGRFVLRGRVRAWDGMASLVKEYAPDSRGKWIYRGYILSGDVFVGRWRDTFTPEAFVGYEGTFILNRRST</sequence>
<name>A0A4Q1BVU8_TREME</name>
<feature type="region of interest" description="Disordered" evidence="1">
    <location>
        <begin position="401"/>
        <end position="460"/>
    </location>
</feature>
<feature type="compositionally biased region" description="Basic and acidic residues" evidence="1">
    <location>
        <begin position="411"/>
        <end position="431"/>
    </location>
</feature>
<accession>A0A4Q1BVU8</accession>
<organism evidence="2 3">
    <name type="scientific">Tremella mesenterica</name>
    <name type="common">Jelly fungus</name>
    <dbReference type="NCBI Taxonomy" id="5217"/>
    <lineage>
        <taxon>Eukaryota</taxon>
        <taxon>Fungi</taxon>
        <taxon>Dikarya</taxon>
        <taxon>Basidiomycota</taxon>
        <taxon>Agaricomycotina</taxon>
        <taxon>Tremellomycetes</taxon>
        <taxon>Tremellales</taxon>
        <taxon>Tremellaceae</taxon>
        <taxon>Tremella</taxon>
    </lineage>
</organism>
<feature type="region of interest" description="Disordered" evidence="1">
    <location>
        <begin position="288"/>
        <end position="308"/>
    </location>
</feature>
<dbReference type="EMBL" id="SDIL01000003">
    <property type="protein sequence ID" value="RXK42182.1"/>
    <property type="molecule type" value="Genomic_DNA"/>
</dbReference>
<reference evidence="2 3" key="1">
    <citation type="submission" date="2016-06" db="EMBL/GenBank/DDBJ databases">
        <title>Evolution of pathogenesis and genome organization in the Tremellales.</title>
        <authorList>
            <person name="Cuomo C."/>
            <person name="Litvintseva A."/>
            <person name="Heitman J."/>
            <person name="Chen Y."/>
            <person name="Sun S."/>
            <person name="Springer D."/>
            <person name="Dromer F."/>
            <person name="Young S."/>
            <person name="Zeng Q."/>
            <person name="Chapman S."/>
            <person name="Gujja S."/>
            <person name="Saif S."/>
            <person name="Birren B."/>
        </authorList>
    </citation>
    <scope>NUCLEOTIDE SEQUENCE [LARGE SCALE GENOMIC DNA]</scope>
    <source>
        <strain evidence="2 3">ATCC 28783</strain>
    </source>
</reference>
<dbReference type="Proteomes" id="UP000289152">
    <property type="component" value="Unassembled WGS sequence"/>
</dbReference>
<gene>
    <name evidence="2" type="ORF">M231_00539</name>
</gene>
<dbReference type="AlphaFoldDB" id="A0A4Q1BVU8"/>